<dbReference type="InterPro" id="IPR002446">
    <property type="entry name" value="Lipocalin_bac"/>
</dbReference>
<dbReference type="InterPro" id="IPR022272">
    <property type="entry name" value="Lipocalin_CS"/>
</dbReference>
<evidence type="ECO:0000313" key="2">
    <source>
        <dbReference type="EMBL" id="KAJ9625301.1"/>
    </source>
</evidence>
<dbReference type="PANTHER" id="PTHR10612:SF34">
    <property type="entry name" value="APOLIPOPROTEIN D"/>
    <property type="match status" value="1"/>
</dbReference>
<sequence length="220" mass="24563">MDRAASILRGCGTWVDETFTPQRAAQPTLQSPARSRPMHLRPALLACLLLFAAPALAAEPVRAVSELDIDRYAGQWHEIAHLPVSFQKQCVGEITANYGLRRDGRISVTNACRKADGERIVAEGVARPVAGQPGQLQVRFVPDWLSWVPLVWADYWVIALDPDYQWAMVGEPGHKYLWILARLPEMDRALFNRLKAKAEAMGYDLAPLRMMAPLHDTPAD</sequence>
<dbReference type="InterPro" id="IPR000566">
    <property type="entry name" value="Lipocln_cytosolic_FA-bd_dom"/>
</dbReference>
<dbReference type="PANTHER" id="PTHR10612">
    <property type="entry name" value="APOLIPOPROTEIN D"/>
    <property type="match status" value="1"/>
</dbReference>
<comment type="caution">
    <text evidence="2">The sequence shown here is derived from an EMBL/GenBank/DDBJ whole genome shotgun (WGS) entry which is preliminary data.</text>
</comment>
<reference evidence="2" key="1">
    <citation type="submission" date="2022-10" db="EMBL/GenBank/DDBJ databases">
        <title>Culturing micro-colonial fungi from biological soil crusts in the Mojave desert and describing Neophaeococcomyces mojavensis, and introducing the new genera and species Taxawa tesnikishii.</title>
        <authorList>
            <person name="Kurbessoian T."/>
            <person name="Stajich J.E."/>
        </authorList>
    </citation>
    <scope>NUCLEOTIDE SEQUENCE</scope>
    <source>
        <strain evidence="2">TK_35</strain>
    </source>
</reference>
<evidence type="ECO:0000259" key="1">
    <source>
        <dbReference type="Pfam" id="PF08212"/>
    </source>
</evidence>
<protein>
    <recommendedName>
        <fullName evidence="1">Lipocalin/cytosolic fatty-acid binding domain-containing protein</fullName>
    </recommendedName>
</protein>
<dbReference type="InterPro" id="IPR047202">
    <property type="entry name" value="Lipocalin_Blc-like_dom"/>
</dbReference>
<dbReference type="EMBL" id="JAPDRN010000089">
    <property type="protein sequence ID" value="KAJ9625301.1"/>
    <property type="molecule type" value="Genomic_DNA"/>
</dbReference>
<dbReference type="CDD" id="cd19438">
    <property type="entry name" value="lipocalin_Blc-like"/>
    <property type="match status" value="1"/>
</dbReference>
<dbReference type="PRINTS" id="PR01171">
    <property type="entry name" value="BCTLIPOCALIN"/>
</dbReference>
<organism evidence="2">
    <name type="scientific">Knufia peltigerae</name>
    <dbReference type="NCBI Taxonomy" id="1002370"/>
    <lineage>
        <taxon>Eukaryota</taxon>
        <taxon>Fungi</taxon>
        <taxon>Dikarya</taxon>
        <taxon>Ascomycota</taxon>
        <taxon>Pezizomycotina</taxon>
        <taxon>Eurotiomycetes</taxon>
        <taxon>Chaetothyriomycetidae</taxon>
        <taxon>Chaetothyriales</taxon>
        <taxon>Trichomeriaceae</taxon>
        <taxon>Knufia</taxon>
    </lineage>
</organism>
<proteinExistence type="predicted"/>
<gene>
    <name evidence="2" type="ORF">H2204_010545</name>
</gene>
<name>A0AA38XX10_9EURO</name>
<dbReference type="AlphaFoldDB" id="A0AA38XX10"/>
<feature type="domain" description="Lipocalin/cytosolic fatty-acid binding" evidence="1">
    <location>
        <begin position="67"/>
        <end position="211"/>
    </location>
</feature>
<dbReference type="SUPFAM" id="SSF50814">
    <property type="entry name" value="Lipocalins"/>
    <property type="match status" value="1"/>
</dbReference>
<accession>A0AA38XX10</accession>
<dbReference type="InterPro" id="IPR012674">
    <property type="entry name" value="Calycin"/>
</dbReference>
<dbReference type="PROSITE" id="PS00213">
    <property type="entry name" value="LIPOCALIN"/>
    <property type="match status" value="1"/>
</dbReference>
<dbReference type="Pfam" id="PF08212">
    <property type="entry name" value="Lipocalin_2"/>
    <property type="match status" value="1"/>
</dbReference>
<dbReference type="GO" id="GO:0006950">
    <property type="term" value="P:response to stress"/>
    <property type="evidence" value="ECO:0007669"/>
    <property type="project" value="UniProtKB-ARBA"/>
</dbReference>
<dbReference type="Gene3D" id="2.40.128.20">
    <property type="match status" value="1"/>
</dbReference>